<evidence type="ECO:0008006" key="3">
    <source>
        <dbReference type="Google" id="ProtNLM"/>
    </source>
</evidence>
<comment type="caution">
    <text evidence="1">The sequence shown here is derived from an EMBL/GenBank/DDBJ whole genome shotgun (WGS) entry which is preliminary data.</text>
</comment>
<dbReference type="AlphaFoldDB" id="A0A497EUN6"/>
<name>A0A497EUN6_9CREN</name>
<evidence type="ECO:0000313" key="1">
    <source>
        <dbReference type="EMBL" id="RLE51104.1"/>
    </source>
</evidence>
<organism evidence="1 2">
    <name type="scientific">Thermoproteota archaeon</name>
    <dbReference type="NCBI Taxonomy" id="2056631"/>
    <lineage>
        <taxon>Archaea</taxon>
        <taxon>Thermoproteota</taxon>
    </lineage>
</organism>
<dbReference type="EMBL" id="QMQY01000022">
    <property type="protein sequence ID" value="RLE51104.1"/>
    <property type="molecule type" value="Genomic_DNA"/>
</dbReference>
<sequence>MPKNTLWPSEPLEVSILSILRKRKTMRENELFDNLRQQHNNLSPKEFNKALMKLEIWGKILVTVTKRGLRNISLIEGEYGR</sequence>
<evidence type="ECO:0000313" key="2">
    <source>
        <dbReference type="Proteomes" id="UP000281962"/>
    </source>
</evidence>
<accession>A0A497EUN6</accession>
<dbReference type="Proteomes" id="UP000281962">
    <property type="component" value="Unassembled WGS sequence"/>
</dbReference>
<gene>
    <name evidence="1" type="ORF">DRJ21_00850</name>
</gene>
<proteinExistence type="predicted"/>
<protein>
    <recommendedName>
        <fullName evidence="3">ArnR1-like winged helix-turn-helix domain-containing protein</fullName>
    </recommendedName>
</protein>
<reference evidence="1 2" key="1">
    <citation type="submission" date="2018-06" db="EMBL/GenBank/DDBJ databases">
        <title>Extensive metabolic versatility and redundancy in microbially diverse, dynamic hydrothermal sediments.</title>
        <authorList>
            <person name="Dombrowski N."/>
            <person name="Teske A."/>
            <person name="Baker B.J."/>
        </authorList>
    </citation>
    <scope>NUCLEOTIDE SEQUENCE [LARGE SCALE GENOMIC DNA]</scope>
    <source>
        <strain evidence="1">B30_G17</strain>
    </source>
</reference>